<sequence>MARPLLPMPSDTHGNFIFILEKSNLGSTPFLGLGGETLGQVNRYSSSAGNSLNEPDGRGFQGIGRFPREHPSAWQASVGAISVKMASRPKGYPLSLTTLSAHCWARGYAPTKRNPSINNVRRRKRARDGNHNYSFKDFMSLLNE</sequence>
<proteinExistence type="predicted"/>
<evidence type="ECO:0000313" key="2">
    <source>
        <dbReference type="Proteomes" id="UP001359485"/>
    </source>
</evidence>
<organism evidence="1 2">
    <name type="scientific">Polyplax serrata</name>
    <name type="common">Common mouse louse</name>
    <dbReference type="NCBI Taxonomy" id="468196"/>
    <lineage>
        <taxon>Eukaryota</taxon>
        <taxon>Metazoa</taxon>
        <taxon>Ecdysozoa</taxon>
        <taxon>Arthropoda</taxon>
        <taxon>Hexapoda</taxon>
        <taxon>Insecta</taxon>
        <taxon>Pterygota</taxon>
        <taxon>Neoptera</taxon>
        <taxon>Paraneoptera</taxon>
        <taxon>Psocodea</taxon>
        <taxon>Troctomorpha</taxon>
        <taxon>Phthiraptera</taxon>
        <taxon>Anoplura</taxon>
        <taxon>Polyplacidae</taxon>
        <taxon>Polyplax</taxon>
    </lineage>
</organism>
<dbReference type="EMBL" id="JAWJWF010000045">
    <property type="protein sequence ID" value="KAK6626904.1"/>
    <property type="molecule type" value="Genomic_DNA"/>
</dbReference>
<accession>A0ABR1ASJ3</accession>
<dbReference type="Proteomes" id="UP001359485">
    <property type="component" value="Unassembled WGS sequence"/>
</dbReference>
<keyword evidence="2" id="KW-1185">Reference proteome</keyword>
<protein>
    <submittedName>
        <fullName evidence="1">Uncharacterized protein</fullName>
    </submittedName>
</protein>
<reference evidence="1 2" key="1">
    <citation type="submission" date="2023-09" db="EMBL/GenBank/DDBJ databases">
        <title>Genomes of two closely related lineages of the louse Polyplax serrata with different host specificities.</title>
        <authorList>
            <person name="Martinu J."/>
            <person name="Tarabai H."/>
            <person name="Stefka J."/>
            <person name="Hypsa V."/>
        </authorList>
    </citation>
    <scope>NUCLEOTIDE SEQUENCE [LARGE SCALE GENOMIC DNA]</scope>
    <source>
        <strain evidence="1">98ZLc_SE</strain>
    </source>
</reference>
<gene>
    <name evidence="1" type="ORF">RUM44_009381</name>
</gene>
<name>A0ABR1ASJ3_POLSC</name>
<evidence type="ECO:0000313" key="1">
    <source>
        <dbReference type="EMBL" id="KAK6626904.1"/>
    </source>
</evidence>
<comment type="caution">
    <text evidence="1">The sequence shown here is derived from an EMBL/GenBank/DDBJ whole genome shotgun (WGS) entry which is preliminary data.</text>
</comment>